<reference evidence="4 5" key="1">
    <citation type="journal article" date="2019" name="Int. J. Syst. Evol. Microbiol.">
        <title>The Global Catalogue of Microorganisms (GCM) 10K type strain sequencing project: providing services to taxonomists for standard genome sequencing and annotation.</title>
        <authorList>
            <consortium name="The Broad Institute Genomics Platform"/>
            <consortium name="The Broad Institute Genome Sequencing Center for Infectious Disease"/>
            <person name="Wu L."/>
            <person name="Ma J."/>
        </authorList>
    </citation>
    <scope>NUCLEOTIDE SEQUENCE [LARGE SCALE GENOMIC DNA]</scope>
    <source>
        <strain evidence="4 5">JCM 3380</strain>
    </source>
</reference>
<feature type="chain" id="PRO_5046097637" evidence="3">
    <location>
        <begin position="28"/>
        <end position="305"/>
    </location>
</feature>
<evidence type="ECO:0000256" key="2">
    <source>
        <dbReference type="SAM" id="Phobius"/>
    </source>
</evidence>
<evidence type="ECO:0000313" key="5">
    <source>
        <dbReference type="Proteomes" id="UP001500416"/>
    </source>
</evidence>
<evidence type="ECO:0000256" key="3">
    <source>
        <dbReference type="SAM" id="SignalP"/>
    </source>
</evidence>
<name>A0ABN0U1N2_9PSEU</name>
<keyword evidence="2" id="KW-1133">Transmembrane helix</keyword>
<protein>
    <submittedName>
        <fullName evidence="4">Uncharacterized protein</fullName>
    </submittedName>
</protein>
<accession>A0ABN0U1N2</accession>
<evidence type="ECO:0000256" key="1">
    <source>
        <dbReference type="SAM" id="MobiDB-lite"/>
    </source>
</evidence>
<gene>
    <name evidence="4" type="ORF">GCM10010492_38270</name>
</gene>
<organism evidence="4 5">
    <name type="scientific">Saccharothrix mutabilis subsp. mutabilis</name>
    <dbReference type="NCBI Taxonomy" id="66855"/>
    <lineage>
        <taxon>Bacteria</taxon>
        <taxon>Bacillati</taxon>
        <taxon>Actinomycetota</taxon>
        <taxon>Actinomycetes</taxon>
        <taxon>Pseudonocardiales</taxon>
        <taxon>Pseudonocardiaceae</taxon>
        <taxon>Saccharothrix</taxon>
    </lineage>
</organism>
<keyword evidence="2" id="KW-0812">Transmembrane</keyword>
<feature type="region of interest" description="Disordered" evidence="1">
    <location>
        <begin position="121"/>
        <end position="190"/>
    </location>
</feature>
<keyword evidence="5" id="KW-1185">Reference proteome</keyword>
<evidence type="ECO:0000313" key="4">
    <source>
        <dbReference type="EMBL" id="GAA0235636.1"/>
    </source>
</evidence>
<proteinExistence type="predicted"/>
<keyword evidence="3" id="KW-0732">Signal</keyword>
<feature type="compositionally biased region" description="Low complexity" evidence="1">
    <location>
        <begin position="121"/>
        <end position="182"/>
    </location>
</feature>
<dbReference type="Proteomes" id="UP001500416">
    <property type="component" value="Unassembled WGS sequence"/>
</dbReference>
<comment type="caution">
    <text evidence="4">The sequence shown here is derived from an EMBL/GenBank/DDBJ whole genome shotgun (WGS) entry which is preliminary data.</text>
</comment>
<dbReference type="EMBL" id="BAAABU010000007">
    <property type="protein sequence ID" value="GAA0235636.1"/>
    <property type="molecule type" value="Genomic_DNA"/>
</dbReference>
<feature type="transmembrane region" description="Helical" evidence="2">
    <location>
        <begin position="274"/>
        <end position="294"/>
    </location>
</feature>
<keyword evidence="2" id="KW-0472">Membrane</keyword>
<sequence>MRTAGTLALLGAVAYGVTTLVATPASAQPSAAAVATPDTGPAGAAFTLSWTGVYLDPDCSDYTVRIVWDGRQVVGSGRHAGRGAGSGTATVPAGASIGGHRVTAVPVCAASAYPTDSFTVTATPTTTTRPPVTTTTTAPPVTTTTAPTTTTTRPPTTTTSSPTTTTTTTTDSSSASTPATTTKPFDGDGALTLDKDNIQPGDPLTATGTGCRPGSEVKLSSLGEDVGKARADGSGTFSTRVEFATIQPGRHVIRADCGIVLVGSVDVALTSSTGGTTSTLVVLVFFILVGALLLRRQFSALRRRT</sequence>
<feature type="signal peptide" evidence="3">
    <location>
        <begin position="1"/>
        <end position="27"/>
    </location>
</feature>